<dbReference type="AlphaFoldDB" id="N6Z1H0"/>
<dbReference type="Gene3D" id="1.10.260.40">
    <property type="entry name" value="lambda repressor-like DNA-binding domains"/>
    <property type="match status" value="1"/>
</dbReference>
<name>N6Z1H0_THAL4</name>
<gene>
    <name evidence="1" type="ORF">C666_09360</name>
</gene>
<evidence type="ECO:0008006" key="3">
    <source>
        <dbReference type="Google" id="ProtNLM"/>
    </source>
</evidence>
<dbReference type="STRING" id="1123367.GCA_000621305_02899"/>
<accession>N6Z1H0</accession>
<dbReference type="Proteomes" id="UP000013232">
    <property type="component" value="Unassembled WGS sequence"/>
</dbReference>
<dbReference type="EMBL" id="AMXE01000028">
    <property type="protein sequence ID" value="ENO88258.1"/>
    <property type="molecule type" value="Genomic_DNA"/>
</dbReference>
<comment type="caution">
    <text evidence="1">The sequence shown here is derived from an EMBL/GenBank/DDBJ whole genome shotgun (WGS) entry which is preliminary data.</text>
</comment>
<keyword evidence="2" id="KW-1185">Reference proteome</keyword>
<reference evidence="1 2" key="1">
    <citation type="submission" date="2012-09" db="EMBL/GenBank/DDBJ databases">
        <title>Draft Genome Sequences of 6 Strains from Genus Thauera.</title>
        <authorList>
            <person name="Liu B."/>
            <person name="Shapleigh J.P."/>
            <person name="Frostegard A.H."/>
        </authorList>
    </citation>
    <scope>NUCLEOTIDE SEQUENCE [LARGE SCALE GENOMIC DNA]</scope>
    <source>
        <strain evidence="2">47Lol / DSM 12138</strain>
    </source>
</reference>
<sequence length="128" mass="14487">MQHYLERDAFSTRLRDAIARVAPGVARPTPLAREFNRRYAGSPVTLHATRKWLEGEAIPAQDKLRVLADWLGVSAEWLRFGEGSTAVRACEPGAEFDYQLMRDIAALTDAHQRVVRDLVKSLRQAETR</sequence>
<dbReference type="RefSeq" id="WP_004337456.1">
    <property type="nucleotide sequence ID" value="NZ_AMXE01000028.1"/>
</dbReference>
<dbReference type="InterPro" id="IPR010982">
    <property type="entry name" value="Lambda_DNA-bd_dom_sf"/>
</dbReference>
<proteinExistence type="predicted"/>
<evidence type="ECO:0000313" key="1">
    <source>
        <dbReference type="EMBL" id="ENO88258.1"/>
    </source>
</evidence>
<organism evidence="1 2">
    <name type="scientific">Thauera linaloolentis (strain DSM 12138 / JCM 21573 / CCUG 41526 / CIP 105981 / IAM 15112 / NBRC 102519 / 47Lol)</name>
    <dbReference type="NCBI Taxonomy" id="1123367"/>
    <lineage>
        <taxon>Bacteria</taxon>
        <taxon>Pseudomonadati</taxon>
        <taxon>Pseudomonadota</taxon>
        <taxon>Betaproteobacteria</taxon>
        <taxon>Rhodocyclales</taxon>
        <taxon>Zoogloeaceae</taxon>
        <taxon>Thauera</taxon>
    </lineage>
</organism>
<evidence type="ECO:0000313" key="2">
    <source>
        <dbReference type="Proteomes" id="UP000013232"/>
    </source>
</evidence>
<dbReference type="GO" id="GO:0003677">
    <property type="term" value="F:DNA binding"/>
    <property type="evidence" value="ECO:0007669"/>
    <property type="project" value="InterPro"/>
</dbReference>
<dbReference type="eggNOG" id="COG2320">
    <property type="taxonomic scope" value="Bacteria"/>
</dbReference>
<dbReference type="OrthoDB" id="8908960at2"/>
<protein>
    <recommendedName>
        <fullName evidence="3">Transcriptional regulator</fullName>
    </recommendedName>
</protein>